<evidence type="ECO:0000313" key="2">
    <source>
        <dbReference type="Proteomes" id="UP001227192"/>
    </source>
</evidence>
<name>A0AAI9T734_PENTH</name>
<proteinExistence type="predicted"/>
<reference evidence="1" key="2">
    <citation type="journal article" date="2016" name="Fungal Biol.">
        <title>Ochratoxin A production by Penicillium thymicola.</title>
        <authorList>
            <person name="Nguyen H.D.T."/>
            <person name="McMullin D.R."/>
            <person name="Ponomareva E."/>
            <person name="Riley R."/>
            <person name="Pomraning K.R."/>
            <person name="Baker S.E."/>
            <person name="Seifert K.A."/>
        </authorList>
    </citation>
    <scope>NUCLEOTIDE SEQUENCE</scope>
    <source>
        <strain evidence="1">DAOM 180753</strain>
    </source>
</reference>
<dbReference type="Proteomes" id="UP001227192">
    <property type="component" value="Unassembled WGS sequence"/>
</dbReference>
<organism evidence="1 2">
    <name type="scientific">Penicillium thymicola</name>
    <dbReference type="NCBI Taxonomy" id="293382"/>
    <lineage>
        <taxon>Eukaryota</taxon>
        <taxon>Fungi</taxon>
        <taxon>Dikarya</taxon>
        <taxon>Ascomycota</taxon>
        <taxon>Pezizomycotina</taxon>
        <taxon>Eurotiomycetes</taxon>
        <taxon>Eurotiomycetidae</taxon>
        <taxon>Eurotiales</taxon>
        <taxon>Aspergillaceae</taxon>
        <taxon>Penicillium</taxon>
    </lineage>
</organism>
<comment type="caution">
    <text evidence="1">The sequence shown here is derived from an EMBL/GenBank/DDBJ whole genome shotgun (WGS) entry which is preliminary data.</text>
</comment>
<gene>
    <name evidence="1" type="ORF">VN97_g11565</name>
</gene>
<sequence length="21" mass="2168">VLVGLRSSLACAARLPNTLVN</sequence>
<reference evidence="1" key="1">
    <citation type="submission" date="2015-06" db="EMBL/GenBank/DDBJ databases">
        <authorList>
            <person name="Nguyen H."/>
        </authorList>
    </citation>
    <scope>NUCLEOTIDE SEQUENCE</scope>
    <source>
        <strain evidence="1">DAOM 180753</strain>
    </source>
</reference>
<dbReference type="AlphaFoldDB" id="A0AAI9T734"/>
<feature type="non-terminal residue" evidence="1">
    <location>
        <position position="1"/>
    </location>
</feature>
<protein>
    <submittedName>
        <fullName evidence="1">Uncharacterized protein</fullName>
    </submittedName>
</protein>
<keyword evidence="2" id="KW-1185">Reference proteome</keyword>
<accession>A0AAI9T734</accession>
<evidence type="ECO:0000313" key="1">
    <source>
        <dbReference type="EMBL" id="KAJ9481892.1"/>
    </source>
</evidence>
<dbReference type="EMBL" id="LACB01000659">
    <property type="protein sequence ID" value="KAJ9481892.1"/>
    <property type="molecule type" value="Genomic_DNA"/>
</dbReference>